<keyword evidence="3" id="KW-1185">Reference proteome</keyword>
<evidence type="ECO:0000313" key="3">
    <source>
        <dbReference type="Proteomes" id="UP001519332"/>
    </source>
</evidence>
<sequence>MGLSSFKPVAVGVAVAAMALLSACSGQNTTSPSTVDAATKNQAQQQNQAKQQIHAGQDKAGDVNCSATGAGQVGPVGGKQADLIAVAGKAGTIGCTEAFTVITEYYRDAPSKSEGTAHVLTVRGWKCMADTGAQGSGAVGCDKDGLSFHTGHSDSTGKKFAGKTLTVELTGYDTKLDMAEFKLVKYVRGGADNGHYEPLPEDPGTHRLPLTKSPQILSVSSICSDGLTADSRGQANKPCTKDQLVRKLNDSVAPFASIQVDGDDRIAKVVELYAP</sequence>
<gene>
    <name evidence="2" type="ORF">JOF56_000347</name>
</gene>
<dbReference type="Proteomes" id="UP001519332">
    <property type="component" value="Unassembled WGS sequence"/>
</dbReference>
<dbReference type="RefSeq" id="WP_209633703.1">
    <property type="nucleotide sequence ID" value="NZ_JAGINW010000001.1"/>
</dbReference>
<evidence type="ECO:0000256" key="1">
    <source>
        <dbReference type="SAM" id="SignalP"/>
    </source>
</evidence>
<protein>
    <recommendedName>
        <fullName evidence="4">Lipoprotein</fullName>
    </recommendedName>
</protein>
<keyword evidence="1" id="KW-0732">Signal</keyword>
<dbReference type="PROSITE" id="PS51257">
    <property type="entry name" value="PROKAR_LIPOPROTEIN"/>
    <property type="match status" value="1"/>
</dbReference>
<evidence type="ECO:0000313" key="2">
    <source>
        <dbReference type="EMBL" id="MBP2319962.1"/>
    </source>
</evidence>
<comment type="caution">
    <text evidence="2">The sequence shown here is derived from an EMBL/GenBank/DDBJ whole genome shotgun (WGS) entry which is preliminary data.</text>
</comment>
<proteinExistence type="predicted"/>
<organism evidence="2 3">
    <name type="scientific">Kibdelosporangium banguiense</name>
    <dbReference type="NCBI Taxonomy" id="1365924"/>
    <lineage>
        <taxon>Bacteria</taxon>
        <taxon>Bacillati</taxon>
        <taxon>Actinomycetota</taxon>
        <taxon>Actinomycetes</taxon>
        <taxon>Pseudonocardiales</taxon>
        <taxon>Pseudonocardiaceae</taxon>
        <taxon>Kibdelosporangium</taxon>
    </lineage>
</organism>
<name>A0ABS4T6B0_9PSEU</name>
<feature type="signal peptide" evidence="1">
    <location>
        <begin position="1"/>
        <end position="25"/>
    </location>
</feature>
<accession>A0ABS4T6B0</accession>
<feature type="chain" id="PRO_5046583955" description="Lipoprotein" evidence="1">
    <location>
        <begin position="26"/>
        <end position="275"/>
    </location>
</feature>
<dbReference type="EMBL" id="JAGINW010000001">
    <property type="protein sequence ID" value="MBP2319962.1"/>
    <property type="molecule type" value="Genomic_DNA"/>
</dbReference>
<evidence type="ECO:0008006" key="4">
    <source>
        <dbReference type="Google" id="ProtNLM"/>
    </source>
</evidence>
<reference evidence="2 3" key="1">
    <citation type="submission" date="2021-03" db="EMBL/GenBank/DDBJ databases">
        <title>Sequencing the genomes of 1000 actinobacteria strains.</title>
        <authorList>
            <person name="Klenk H.-P."/>
        </authorList>
    </citation>
    <scope>NUCLEOTIDE SEQUENCE [LARGE SCALE GENOMIC DNA]</scope>
    <source>
        <strain evidence="2 3">DSM 46670</strain>
    </source>
</reference>